<keyword evidence="4" id="KW-1185">Reference proteome</keyword>
<dbReference type="Pfam" id="PF24098">
    <property type="entry name" value="DUF7380"/>
    <property type="match status" value="1"/>
</dbReference>
<evidence type="ECO:0000259" key="2">
    <source>
        <dbReference type="Pfam" id="PF24098"/>
    </source>
</evidence>
<dbReference type="InterPro" id="IPR025209">
    <property type="entry name" value="DUF4209"/>
</dbReference>
<dbReference type="Proteomes" id="UP001271792">
    <property type="component" value="Unassembled WGS sequence"/>
</dbReference>
<evidence type="ECO:0000259" key="1">
    <source>
        <dbReference type="Pfam" id="PF13910"/>
    </source>
</evidence>
<dbReference type="RefSeq" id="WP_319986705.1">
    <property type="nucleotide sequence ID" value="NZ_JAXAVV010000013.1"/>
</dbReference>
<dbReference type="Pfam" id="PF13910">
    <property type="entry name" value="DUF4209"/>
    <property type="match status" value="1"/>
</dbReference>
<dbReference type="InterPro" id="IPR055804">
    <property type="entry name" value="DUF7380"/>
</dbReference>
<proteinExistence type="predicted"/>
<gene>
    <name evidence="3" type="ORF">SK571_26040</name>
</gene>
<sequence>MTTQDDHTIGLAATLDSFAAEGSRFNIEQRLRQEVPQAVISTNRTKEQTDSTAIQFAFTYTIQQKMINGKPRATIEGKYRNPDGTQSPPPVDEVPQEIVDSWADLSEKVNAPYARARLEHLLFARRHGNAVEHAEKAITAYRKSSKTWKRSLDQINDLSMALRLSRAIGNASLSQEVMAEIISAATAALESKENIPGISLRLIAVLATEPNAPAELDELLKKARSRYKGDPWIEEDVVDFQIDRASDATRATLQDELVQIWLDAGEASAGIVRLGHLKKALEIANRIGRNELVNRAAAAIQATNPAELELMSIKSTVNISEEMIELLIQPVTSAPSWRDALDEFARFGPISGDRSTNEARVQQQAQDFPLQAMLPPELLGGDGLPRFYADTPERQFDVALSKIESQQIKIYGAFLAEALHRIARTHGIPTEADLTDFFLSRKTVSEVIAGALARAHIRFWTGDAEAVMFCTPPIIEALARQLVIDTQQGVYRLQRQDSPGQYPGLGSLLGTLLTAGLDPSWFRYLHTLCTSIAGMNLRNEVAHGFTFGHSASITATLLQAAGYLSCLAGTPDEADSDEGTGSAEPE</sequence>
<accession>A0ABU4TWZ9</accession>
<feature type="domain" description="DUF7380" evidence="2">
    <location>
        <begin position="96"/>
        <end position="171"/>
    </location>
</feature>
<evidence type="ECO:0000313" key="3">
    <source>
        <dbReference type="EMBL" id="MDX8052853.1"/>
    </source>
</evidence>
<organism evidence="3 4">
    <name type="scientific">Lentzea kristufekii</name>
    <dbReference type="NCBI Taxonomy" id="3095430"/>
    <lineage>
        <taxon>Bacteria</taxon>
        <taxon>Bacillati</taxon>
        <taxon>Actinomycetota</taxon>
        <taxon>Actinomycetes</taxon>
        <taxon>Pseudonocardiales</taxon>
        <taxon>Pseudonocardiaceae</taxon>
        <taxon>Lentzea</taxon>
    </lineage>
</organism>
<feature type="domain" description="DUF4209" evidence="1">
    <location>
        <begin position="513"/>
        <end position="546"/>
    </location>
</feature>
<name>A0ABU4TWZ9_9PSEU</name>
<protein>
    <submittedName>
        <fullName evidence="3">DUF4209 domain-containing protein</fullName>
    </submittedName>
</protein>
<reference evidence="3 4" key="1">
    <citation type="submission" date="2023-11" db="EMBL/GenBank/DDBJ databases">
        <title>Lentzea sokolovensis, sp. nov., Lentzea kristufkii, sp. nov., and Lentzea miocenensis, sp. nov., rare actinobacteria from Sokolov Coal Basin, Miocene lacustrine sediment, Czech Republic.</title>
        <authorList>
            <person name="Lara A."/>
            <person name="Kotroba L."/>
            <person name="Nouioui I."/>
            <person name="Neumann-Schaal M."/>
            <person name="Mast Y."/>
            <person name="Chronakova A."/>
        </authorList>
    </citation>
    <scope>NUCLEOTIDE SEQUENCE [LARGE SCALE GENOMIC DNA]</scope>
    <source>
        <strain evidence="3 4">BCCO 10_0798</strain>
    </source>
</reference>
<dbReference type="EMBL" id="JAXAVV010000013">
    <property type="protein sequence ID" value="MDX8052853.1"/>
    <property type="molecule type" value="Genomic_DNA"/>
</dbReference>
<comment type="caution">
    <text evidence="3">The sequence shown here is derived from an EMBL/GenBank/DDBJ whole genome shotgun (WGS) entry which is preliminary data.</text>
</comment>
<evidence type="ECO:0000313" key="4">
    <source>
        <dbReference type="Proteomes" id="UP001271792"/>
    </source>
</evidence>